<dbReference type="Proteomes" id="UP000031672">
    <property type="component" value="Unassembled WGS sequence"/>
</dbReference>
<dbReference type="Gene3D" id="3.40.309.10">
    <property type="entry name" value="Aldehyde Dehydrogenase, Chain A, domain 2"/>
    <property type="match status" value="1"/>
</dbReference>
<organism evidence="4 5">
    <name type="scientific">Vibrio renipiscarius</name>
    <dbReference type="NCBI Taxonomy" id="1461322"/>
    <lineage>
        <taxon>Bacteria</taxon>
        <taxon>Pseudomonadati</taxon>
        <taxon>Pseudomonadota</taxon>
        <taxon>Gammaproteobacteria</taxon>
        <taxon>Vibrionales</taxon>
        <taxon>Vibrionaceae</taxon>
        <taxon>Vibrio</taxon>
    </lineage>
</organism>
<dbReference type="STRING" id="1461322.OJ16_00595"/>
<dbReference type="AlphaFoldDB" id="A0A0C2N847"/>
<feature type="domain" description="Aldehyde dehydrogenase" evidence="3">
    <location>
        <begin position="34"/>
        <end position="490"/>
    </location>
</feature>
<comment type="caution">
    <text evidence="4">The sequence shown here is derived from an EMBL/GenBank/DDBJ whole genome shotgun (WGS) entry which is preliminary data.</text>
</comment>
<reference evidence="4 5" key="1">
    <citation type="submission" date="2014-11" db="EMBL/GenBank/DDBJ databases">
        <title>Draft Genome Sequence of Vibrio piscirenalis strains CECT 8603T and CECT 8604, two marine Gammaproteobacterium isolated from cultured gilthead sea bream (Sparus aurata).</title>
        <authorList>
            <person name="Arahal D.R."/>
            <person name="Rodrigo-Torres L."/>
            <person name="Lucena T."/>
            <person name="Pujalte M.J."/>
        </authorList>
    </citation>
    <scope>NUCLEOTIDE SEQUENCE [LARGE SCALE GENOMIC DNA]</scope>
    <source>
        <strain evidence="4 5">DCR 1-4-2</strain>
    </source>
</reference>
<proteinExistence type="inferred from homology"/>
<sequence length="496" mass="53285">MTQHQYTQKTFTQITNVAAEKSLYIAGEWQSGVSTVSNINPSDITENLGEFAQASEDHVQQAISAAKQAQPEWERTPIERKQAVLQAIGDELIGRCDELGALLAREEGKPFAEGRGEIYRAGQFFQYFAAEVLRQIGDNAASVRPGVSVEVTREAVGVIGIISPWNFPTATAAWKIAPALAFGNSVIWKPANLTPASAVALTEIIHRQGLPAGTFNLVLGGGSTVGNALIHSKQINGVSFTGSVDTGRKVAAATAPNFIRCQLEMGSKNALVIADDADIQIAVEATIAGSFSGAGQKCTASSRLVVMDSIHDAYVDALIKRMSELKVGHALDDGIFMGPVVDGKQLDANLTWIEKAKGSGAELAFGGERLTMPHEGYYMSPTLFLNTKNSWEVNQEEVFAPMASVIRVADLDEAIATVNDTRFGLTGGIITQSLRSSAIFKQQAQTGCVMVNLPTAGTDYHVPFGGRKESSFGPREQGQYAKEFYTVVKTAYQRPY</sequence>
<evidence type="ECO:0000313" key="5">
    <source>
        <dbReference type="Proteomes" id="UP000031672"/>
    </source>
</evidence>
<dbReference type="InterPro" id="IPR016162">
    <property type="entry name" value="Ald_DH_N"/>
</dbReference>
<keyword evidence="2" id="KW-0560">Oxidoreductase</keyword>
<dbReference type="EMBL" id="JTKH01000003">
    <property type="protein sequence ID" value="KII81739.1"/>
    <property type="molecule type" value="Genomic_DNA"/>
</dbReference>
<dbReference type="InterPro" id="IPR016163">
    <property type="entry name" value="Ald_DH_C"/>
</dbReference>
<dbReference type="RefSeq" id="WP_040986362.1">
    <property type="nucleotide sequence ID" value="NZ_JTKH01000003.1"/>
</dbReference>
<protein>
    <submittedName>
        <fullName evidence="4">Aldehyde dehydrogenase</fullName>
    </submittedName>
</protein>
<dbReference type="CDD" id="cd07097">
    <property type="entry name" value="ALDH_KGSADH-YcbD"/>
    <property type="match status" value="1"/>
</dbReference>
<accession>A0A0C2JV00</accession>
<dbReference type="GO" id="GO:0016620">
    <property type="term" value="F:oxidoreductase activity, acting on the aldehyde or oxo group of donors, NAD or NADP as acceptor"/>
    <property type="evidence" value="ECO:0007669"/>
    <property type="project" value="InterPro"/>
</dbReference>
<accession>A0A0C2N847</accession>
<gene>
    <name evidence="4" type="ORF">OJ16_00595</name>
</gene>
<dbReference type="PANTHER" id="PTHR11699">
    <property type="entry name" value="ALDEHYDE DEHYDROGENASE-RELATED"/>
    <property type="match status" value="1"/>
</dbReference>
<dbReference type="InterPro" id="IPR016161">
    <property type="entry name" value="Ald_DH/histidinol_DH"/>
</dbReference>
<evidence type="ECO:0000259" key="3">
    <source>
        <dbReference type="Pfam" id="PF00171"/>
    </source>
</evidence>
<keyword evidence="5" id="KW-1185">Reference proteome</keyword>
<dbReference type="OrthoDB" id="9812625at2"/>
<evidence type="ECO:0000256" key="2">
    <source>
        <dbReference type="ARBA" id="ARBA00023002"/>
    </source>
</evidence>
<dbReference type="SUPFAM" id="SSF53720">
    <property type="entry name" value="ALDH-like"/>
    <property type="match status" value="1"/>
</dbReference>
<dbReference type="Gene3D" id="3.40.605.10">
    <property type="entry name" value="Aldehyde Dehydrogenase, Chain A, domain 1"/>
    <property type="match status" value="1"/>
</dbReference>
<comment type="similarity">
    <text evidence="1">Belongs to the aldehyde dehydrogenase family.</text>
</comment>
<evidence type="ECO:0000256" key="1">
    <source>
        <dbReference type="ARBA" id="ARBA00009986"/>
    </source>
</evidence>
<name>A0A0C2N847_9VIBR</name>
<dbReference type="Pfam" id="PF00171">
    <property type="entry name" value="Aldedh"/>
    <property type="match status" value="1"/>
</dbReference>
<dbReference type="FunFam" id="3.40.605.10:FF:000007">
    <property type="entry name" value="NAD/NADP-dependent betaine aldehyde dehydrogenase"/>
    <property type="match status" value="1"/>
</dbReference>
<dbReference type="InterPro" id="IPR015590">
    <property type="entry name" value="Aldehyde_DH_dom"/>
</dbReference>
<evidence type="ECO:0000313" key="4">
    <source>
        <dbReference type="EMBL" id="KII81739.1"/>
    </source>
</evidence>